<feature type="signal peptide" evidence="2">
    <location>
        <begin position="1"/>
        <end position="23"/>
    </location>
</feature>
<keyword evidence="1" id="KW-0472">Membrane</keyword>
<evidence type="ECO:0000313" key="3">
    <source>
        <dbReference type="EMBL" id="KAF2267487.1"/>
    </source>
</evidence>
<feature type="chain" id="PRO_5040141790" evidence="2">
    <location>
        <begin position="24"/>
        <end position="218"/>
    </location>
</feature>
<reference evidence="4" key="1">
    <citation type="journal article" date="2020" name="Stud. Mycol.">
        <title>101 Dothideomycetes genomes: A test case for predicting lifestyles and emergence of pathogens.</title>
        <authorList>
            <person name="Haridas S."/>
            <person name="Albert R."/>
            <person name="Binder M."/>
            <person name="Bloem J."/>
            <person name="LaButti K."/>
            <person name="Salamov A."/>
            <person name="Andreopoulos B."/>
            <person name="Baker S."/>
            <person name="Barry K."/>
            <person name="Bills G."/>
            <person name="Bluhm B."/>
            <person name="Cannon C."/>
            <person name="Castanera R."/>
            <person name="Culley D."/>
            <person name="Daum C."/>
            <person name="Ezra D."/>
            <person name="Gonzalez J."/>
            <person name="Henrissat B."/>
            <person name="Kuo A."/>
            <person name="Liang C."/>
            <person name="Lipzen A."/>
            <person name="Lutzoni F."/>
            <person name="Magnuson J."/>
            <person name="Mondo S."/>
            <person name="Nolan M."/>
            <person name="Ohm R."/>
            <person name="Pangilinan J."/>
            <person name="Park H.-J."/>
            <person name="Ramirez L."/>
            <person name="Alfaro M."/>
            <person name="Sun H."/>
            <person name="Tritt A."/>
            <person name="Yoshinaga Y."/>
            <person name="Zwiers L.-H."/>
            <person name="Turgeon B."/>
            <person name="Goodwin S."/>
            <person name="Spatafora J."/>
            <person name="Crous P."/>
            <person name="Grigoriev I."/>
        </authorList>
    </citation>
    <scope>NUCLEOTIDE SEQUENCE [LARGE SCALE GENOMIC DNA]</scope>
    <source>
        <strain evidence="4">CBS 304.66</strain>
    </source>
</reference>
<dbReference type="Proteomes" id="UP000800093">
    <property type="component" value="Unassembled WGS sequence"/>
</dbReference>
<keyword evidence="2" id="KW-0732">Signal</keyword>
<dbReference type="EMBL" id="ML986591">
    <property type="protein sequence ID" value="KAF2267487.1"/>
    <property type="molecule type" value="Genomic_DNA"/>
</dbReference>
<evidence type="ECO:0000256" key="2">
    <source>
        <dbReference type="SAM" id="SignalP"/>
    </source>
</evidence>
<feature type="transmembrane region" description="Helical" evidence="1">
    <location>
        <begin position="177"/>
        <end position="199"/>
    </location>
</feature>
<accession>A0A9P4KE15</accession>
<gene>
    <name evidence="3" type="ORF">CC78DRAFT_80362</name>
</gene>
<evidence type="ECO:0000256" key="1">
    <source>
        <dbReference type="SAM" id="Phobius"/>
    </source>
</evidence>
<protein>
    <submittedName>
        <fullName evidence="3">Uncharacterized protein</fullName>
    </submittedName>
</protein>
<organism evidence="3 4">
    <name type="scientific">Lojkania enalia</name>
    <dbReference type="NCBI Taxonomy" id="147567"/>
    <lineage>
        <taxon>Eukaryota</taxon>
        <taxon>Fungi</taxon>
        <taxon>Dikarya</taxon>
        <taxon>Ascomycota</taxon>
        <taxon>Pezizomycotina</taxon>
        <taxon>Dothideomycetes</taxon>
        <taxon>Pleosporomycetidae</taxon>
        <taxon>Pleosporales</taxon>
        <taxon>Pleosporales incertae sedis</taxon>
        <taxon>Lojkania</taxon>
    </lineage>
</organism>
<name>A0A9P4KE15_9PLEO</name>
<sequence length="218" mass="24387">MSTSPISLSFCVLFWLFLQNIVCSPTSSSYYGNQNLNQYCITSHGMENFNLVDYAGRNDRVIELQWSRPSGAGSSIAYVYIDFCVTSDGATAVQYWEPQTRDNWMSHGYQKRIILHYVSRVENLGDETTIEIEIGPRKYVRFVAIGKDGSLLGQSEAVSLDESVGMARVSLSISKKYYSHLGIIGVALMCSGIIVAWLVDERRRSRKEGSSIILPVEA</sequence>
<keyword evidence="1" id="KW-1133">Transmembrane helix</keyword>
<keyword evidence="1" id="KW-0812">Transmembrane</keyword>
<comment type="caution">
    <text evidence="3">The sequence shown here is derived from an EMBL/GenBank/DDBJ whole genome shotgun (WGS) entry which is preliminary data.</text>
</comment>
<evidence type="ECO:0000313" key="4">
    <source>
        <dbReference type="Proteomes" id="UP000800093"/>
    </source>
</evidence>
<keyword evidence="4" id="KW-1185">Reference proteome</keyword>
<dbReference type="AlphaFoldDB" id="A0A9P4KE15"/>
<proteinExistence type="predicted"/>